<feature type="transmembrane region" description="Helical" evidence="6">
    <location>
        <begin position="180"/>
        <end position="200"/>
    </location>
</feature>
<feature type="transmembrane region" description="Helical" evidence="6">
    <location>
        <begin position="149"/>
        <end position="168"/>
    </location>
</feature>
<dbReference type="GO" id="GO:0016020">
    <property type="term" value="C:membrane"/>
    <property type="evidence" value="ECO:0007669"/>
    <property type="project" value="UniProtKB-SubCell"/>
</dbReference>
<comment type="caution">
    <text evidence="8">The sequence shown here is derived from an EMBL/GenBank/DDBJ whole genome shotgun (WGS) entry which is preliminary data.</text>
</comment>
<keyword evidence="4 6" id="KW-0472">Membrane</keyword>
<organism evidence="8 9">
    <name type="scientific">Candidatus Aeolococcus gillhamiae</name>
    <dbReference type="NCBI Taxonomy" id="3127015"/>
    <lineage>
        <taxon>Bacteria</taxon>
        <taxon>Bacillati</taxon>
        <taxon>Candidatus Dormiibacterota</taxon>
        <taxon>Candidatus Dormibacteria</taxon>
        <taxon>Candidatus Aeolococcales</taxon>
        <taxon>Candidatus Aeolococcaceae</taxon>
        <taxon>Candidatus Aeolococcus</taxon>
    </lineage>
</organism>
<dbReference type="InterPro" id="IPR013130">
    <property type="entry name" value="Fe3_Rdtase_TM_dom"/>
</dbReference>
<dbReference type="Pfam" id="PF01794">
    <property type="entry name" value="Ferric_reduct"/>
    <property type="match status" value="1"/>
</dbReference>
<dbReference type="EMBL" id="QHBU01000034">
    <property type="protein sequence ID" value="PZR83501.1"/>
    <property type="molecule type" value="Genomic_DNA"/>
</dbReference>
<feature type="transmembrane region" description="Helical" evidence="6">
    <location>
        <begin position="92"/>
        <end position="112"/>
    </location>
</feature>
<keyword evidence="3 6" id="KW-1133">Transmembrane helix</keyword>
<proteinExistence type="predicted"/>
<accession>A0A2W6AZL2</accession>
<feature type="compositionally biased region" description="Polar residues" evidence="5">
    <location>
        <begin position="217"/>
        <end position="232"/>
    </location>
</feature>
<protein>
    <submittedName>
        <fullName evidence="8">Ferric reductase</fullName>
    </submittedName>
</protein>
<evidence type="ECO:0000256" key="2">
    <source>
        <dbReference type="ARBA" id="ARBA00022692"/>
    </source>
</evidence>
<feature type="transmembrane region" description="Helical" evidence="6">
    <location>
        <begin position="51"/>
        <end position="72"/>
    </location>
</feature>
<evidence type="ECO:0000256" key="6">
    <source>
        <dbReference type="SAM" id="Phobius"/>
    </source>
</evidence>
<reference evidence="8 9" key="1">
    <citation type="journal article" date="2017" name="Nature">
        <title>Atmospheric trace gases support primary production in Antarctic desert surface soil.</title>
        <authorList>
            <person name="Ji M."/>
            <person name="Greening C."/>
            <person name="Vanwonterghem I."/>
            <person name="Carere C.R."/>
            <person name="Bay S.K."/>
            <person name="Steen J.A."/>
            <person name="Montgomery K."/>
            <person name="Lines T."/>
            <person name="Beardall J."/>
            <person name="van Dorst J."/>
            <person name="Snape I."/>
            <person name="Stott M.B."/>
            <person name="Hugenholtz P."/>
            <person name="Ferrari B.C."/>
        </authorList>
    </citation>
    <scope>NUCLEOTIDE SEQUENCE [LARGE SCALE GENOMIC DNA]</scope>
    <source>
        <strain evidence="8">RRmetagenome_bin12</strain>
    </source>
</reference>
<evidence type="ECO:0000259" key="7">
    <source>
        <dbReference type="Pfam" id="PF01794"/>
    </source>
</evidence>
<evidence type="ECO:0000256" key="3">
    <source>
        <dbReference type="ARBA" id="ARBA00022989"/>
    </source>
</evidence>
<sequence>MTPSPLWYAARAAGLVSLILLTAVVVLGILLSSRWATEAWPRFLSQMMHRYVALVAVVFGAFHVVTAVLDPFAHLGVTDAVLPFTSSYRPLWLGFGVVSAELIAALVITSLLRARLGFRIWRTVHWLAYASWPVAMLHGLGTGTDTRTGWALLLDAGCLAAVLMALAVRLSGEGVGWAALRAFAGLVTAAGTVALTLWTVTGPLQAGWARAAGTPSSLLATPGGSSPASTAQPPGAATSPAPVSTTVPVGLSARVSGTDTQNADGSNTLALTDDSDPTLGLTLAVPSGDGSSLQLTVTRSGTSACSTAATFDGRTVTAVCGSTQLSLVLRSSDDGGIRGTLTTVAAGAP</sequence>
<evidence type="ECO:0000313" key="8">
    <source>
        <dbReference type="EMBL" id="PZR83501.1"/>
    </source>
</evidence>
<feature type="region of interest" description="Disordered" evidence="5">
    <location>
        <begin position="217"/>
        <end position="244"/>
    </location>
</feature>
<feature type="transmembrane region" description="Helical" evidence="6">
    <location>
        <begin position="6"/>
        <end position="31"/>
    </location>
</feature>
<name>A0A2W6AZL2_9BACT</name>
<gene>
    <name evidence="8" type="ORF">DLM65_01685</name>
</gene>
<dbReference type="AlphaFoldDB" id="A0A2W6AZL2"/>
<evidence type="ECO:0000256" key="4">
    <source>
        <dbReference type="ARBA" id="ARBA00023136"/>
    </source>
</evidence>
<dbReference type="Proteomes" id="UP000248724">
    <property type="component" value="Unassembled WGS sequence"/>
</dbReference>
<evidence type="ECO:0000256" key="1">
    <source>
        <dbReference type="ARBA" id="ARBA00004141"/>
    </source>
</evidence>
<evidence type="ECO:0000256" key="5">
    <source>
        <dbReference type="SAM" id="MobiDB-lite"/>
    </source>
</evidence>
<comment type="subcellular location">
    <subcellularLocation>
        <location evidence="1">Membrane</location>
        <topology evidence="1">Multi-pass membrane protein</topology>
    </subcellularLocation>
</comment>
<keyword evidence="2 6" id="KW-0812">Transmembrane</keyword>
<feature type="transmembrane region" description="Helical" evidence="6">
    <location>
        <begin position="124"/>
        <end position="143"/>
    </location>
</feature>
<evidence type="ECO:0000313" key="9">
    <source>
        <dbReference type="Proteomes" id="UP000248724"/>
    </source>
</evidence>
<feature type="domain" description="Ferric oxidoreductase" evidence="7">
    <location>
        <begin position="13"/>
        <end position="134"/>
    </location>
</feature>